<organism evidence="10 11">
    <name type="scientific">Methanopyrus kandleri</name>
    <dbReference type="NCBI Taxonomy" id="2320"/>
    <lineage>
        <taxon>Archaea</taxon>
        <taxon>Methanobacteriati</taxon>
        <taxon>Methanobacteriota</taxon>
        <taxon>Methanomada group</taxon>
        <taxon>Methanopyri</taxon>
        <taxon>Methanopyrales</taxon>
        <taxon>Methanopyraceae</taxon>
        <taxon>Methanopyrus</taxon>
    </lineage>
</organism>
<keyword evidence="4" id="KW-0813">Transport</keyword>
<evidence type="ECO:0000313" key="10">
    <source>
        <dbReference type="EMBL" id="HII70218.1"/>
    </source>
</evidence>
<dbReference type="RefSeq" id="WP_281070587.1">
    <property type="nucleotide sequence ID" value="NZ_DUJS01000002.1"/>
</dbReference>
<dbReference type="GO" id="GO:0016020">
    <property type="term" value="C:membrane"/>
    <property type="evidence" value="ECO:0007669"/>
    <property type="project" value="UniProtKB-SubCell"/>
</dbReference>
<proteinExistence type="inferred from homology"/>
<evidence type="ECO:0000256" key="7">
    <source>
        <dbReference type="ARBA" id="ARBA00022989"/>
    </source>
</evidence>
<evidence type="ECO:0000256" key="2">
    <source>
        <dbReference type="ARBA" id="ARBA00004141"/>
    </source>
</evidence>
<evidence type="ECO:0000256" key="1">
    <source>
        <dbReference type="ARBA" id="ARBA00001981"/>
    </source>
</evidence>
<reference evidence="10" key="1">
    <citation type="journal article" date="2020" name="bioRxiv">
        <title>A rank-normalized archaeal taxonomy based on genome phylogeny resolves widespread incomplete and uneven classifications.</title>
        <authorList>
            <person name="Rinke C."/>
            <person name="Chuvochina M."/>
            <person name="Mussig A.J."/>
            <person name="Chaumeil P.-A."/>
            <person name="Waite D.W."/>
            <person name="Whitman W.B."/>
            <person name="Parks D.H."/>
            <person name="Hugenholtz P."/>
        </authorList>
    </citation>
    <scope>NUCLEOTIDE SEQUENCE</scope>
    <source>
        <strain evidence="10">UBA8853</strain>
    </source>
</reference>
<keyword evidence="6 9" id="KW-0812">Transmembrane</keyword>
<evidence type="ECO:0000256" key="5">
    <source>
        <dbReference type="ARBA" id="ARBA00022592"/>
    </source>
</evidence>
<accession>A0A832WAL7</accession>
<evidence type="ECO:0000256" key="9">
    <source>
        <dbReference type="SAM" id="Phobius"/>
    </source>
</evidence>
<comment type="similarity">
    <text evidence="3">Belongs to the inorganic phosphate transporter (PiT) (TC 2.A.20) family.</text>
</comment>
<comment type="caution">
    <text evidence="10">The sequence shown here is derived from an EMBL/GenBank/DDBJ whole genome shotgun (WGS) entry which is preliminary data.</text>
</comment>
<keyword evidence="5" id="KW-0592">Phosphate transport</keyword>
<dbReference type="InterPro" id="IPR001204">
    <property type="entry name" value="Phos_transporter"/>
</dbReference>
<gene>
    <name evidence="10" type="ORF">HA336_03175</name>
</gene>
<feature type="transmembrane region" description="Helical" evidence="9">
    <location>
        <begin position="207"/>
        <end position="228"/>
    </location>
</feature>
<dbReference type="GO" id="GO:0035435">
    <property type="term" value="P:phosphate ion transmembrane transport"/>
    <property type="evidence" value="ECO:0007669"/>
    <property type="project" value="TreeGrafter"/>
</dbReference>
<feature type="transmembrane region" description="Helical" evidence="9">
    <location>
        <begin position="130"/>
        <end position="149"/>
    </location>
</feature>
<dbReference type="GO" id="GO:0005315">
    <property type="term" value="F:phosphate transmembrane transporter activity"/>
    <property type="evidence" value="ECO:0007669"/>
    <property type="project" value="InterPro"/>
</dbReference>
<dbReference type="PANTHER" id="PTHR11101">
    <property type="entry name" value="PHOSPHATE TRANSPORTER"/>
    <property type="match status" value="1"/>
</dbReference>
<evidence type="ECO:0000256" key="6">
    <source>
        <dbReference type="ARBA" id="ARBA00022692"/>
    </source>
</evidence>
<feature type="transmembrane region" description="Helical" evidence="9">
    <location>
        <begin position="106"/>
        <end position="124"/>
    </location>
</feature>
<dbReference type="AlphaFoldDB" id="A0A832WAL7"/>
<name>A0A832WAL7_9EURY</name>
<comment type="subcellular location">
    <subcellularLocation>
        <location evidence="2">Membrane</location>
        <topology evidence="2">Multi-pass membrane protein</topology>
    </subcellularLocation>
</comment>
<sequence length="323" mass="33259">MNVLEVLVVVVPSLYMGWTIGADDAGAAMGSAVGAGVRTMRQAVTLIAVFTTMGAVLEGHKVVKTLGKGVVQAHLDPIAAGATVLVAAAWCHLAVMLGVPVSTTQATVGSIAGVGCALGLPVNWSKFGQIAVGWFLSPILAMIPAYFVSRRLRAVLEKGKWPLAEIERKIGWLLTISGCYVAYTIGANNAANAVAPIVMTGLLDVRSAAIVGGIMIAVGALTAGSKVIETVGRKITRLDPVTAFSAELSAAIVTHGASELGIPISINETTAGAVIGVGLSRGELNTHTLKKIFTTWIASPVGSFVMSYALMRLYLSVRGAAVP</sequence>
<protein>
    <submittedName>
        <fullName evidence="10">Inorganic phosphate transporter</fullName>
    </submittedName>
</protein>
<dbReference type="Proteomes" id="UP000619545">
    <property type="component" value="Unassembled WGS sequence"/>
</dbReference>
<keyword evidence="8 9" id="KW-0472">Membrane</keyword>
<evidence type="ECO:0000256" key="4">
    <source>
        <dbReference type="ARBA" id="ARBA00022448"/>
    </source>
</evidence>
<dbReference type="Pfam" id="PF01384">
    <property type="entry name" value="PHO4"/>
    <property type="match status" value="1"/>
</dbReference>
<feature type="transmembrane region" description="Helical" evidence="9">
    <location>
        <begin position="78"/>
        <end position="99"/>
    </location>
</feature>
<dbReference type="EMBL" id="DUJS01000002">
    <property type="protein sequence ID" value="HII70218.1"/>
    <property type="molecule type" value="Genomic_DNA"/>
</dbReference>
<evidence type="ECO:0000256" key="3">
    <source>
        <dbReference type="ARBA" id="ARBA00009916"/>
    </source>
</evidence>
<comment type="function">
    <text evidence="1">Potential transporter for phosphate.</text>
</comment>
<dbReference type="PANTHER" id="PTHR11101:SF80">
    <property type="entry name" value="PHOSPHATE TRANSPORTER"/>
    <property type="match status" value="1"/>
</dbReference>
<keyword evidence="7 9" id="KW-1133">Transmembrane helix</keyword>
<feature type="transmembrane region" description="Helical" evidence="9">
    <location>
        <begin position="170"/>
        <end position="187"/>
    </location>
</feature>
<evidence type="ECO:0000256" key="8">
    <source>
        <dbReference type="ARBA" id="ARBA00023136"/>
    </source>
</evidence>
<feature type="transmembrane region" description="Helical" evidence="9">
    <location>
        <begin position="293"/>
        <end position="315"/>
    </location>
</feature>
<evidence type="ECO:0000313" key="11">
    <source>
        <dbReference type="Proteomes" id="UP000619545"/>
    </source>
</evidence>